<protein>
    <recommendedName>
        <fullName evidence="2">glucuronosyltransferase</fullName>
        <ecNumber evidence="2">2.4.1.17</ecNumber>
    </recommendedName>
</protein>
<keyword evidence="3" id="KW-0328">Glycosyltransferase</keyword>
<evidence type="ECO:0000256" key="4">
    <source>
        <dbReference type="ARBA" id="ARBA00022679"/>
    </source>
</evidence>
<comment type="similarity">
    <text evidence="1">Belongs to the UDP-glycosyltransferase family.</text>
</comment>
<evidence type="ECO:0000256" key="1">
    <source>
        <dbReference type="ARBA" id="ARBA00009995"/>
    </source>
</evidence>
<evidence type="ECO:0000313" key="6">
    <source>
        <dbReference type="Proteomes" id="UP000270094"/>
    </source>
</evidence>
<dbReference type="PANTHER" id="PTHR48043:SF23">
    <property type="entry name" value="UDP-GLUCURONOSYLTRANSFERASE"/>
    <property type="match status" value="1"/>
</dbReference>
<sequence length="104" mass="11131">MEGTAFAIGVPVIPSFMPATLAVSDDSASFDTVSNMSWILTNCEPLLEFAKPTLNNVVDLGGIGNWNKILNLRKRTVLISFGSVAPSVSMPVAMKEAFIEVIKS</sequence>
<dbReference type="PANTHER" id="PTHR48043">
    <property type="entry name" value="EG:EG0003.4 PROTEIN-RELATED"/>
    <property type="match status" value="1"/>
</dbReference>
<keyword evidence="4" id="KW-0808">Transferase</keyword>
<dbReference type="EMBL" id="UYYB01015327">
    <property type="protein sequence ID" value="VDM70264.1"/>
    <property type="molecule type" value="Genomic_DNA"/>
</dbReference>
<accession>A0A3P7IX89</accession>
<gene>
    <name evidence="5" type="ORF">SVUK_LOCUS5262</name>
</gene>
<dbReference type="InterPro" id="IPR050271">
    <property type="entry name" value="UDP-glycosyltransferase"/>
</dbReference>
<dbReference type="SUPFAM" id="SSF53756">
    <property type="entry name" value="UDP-Glycosyltransferase/glycogen phosphorylase"/>
    <property type="match status" value="1"/>
</dbReference>
<dbReference type="AlphaFoldDB" id="A0A3P7IX89"/>
<reference evidence="5 6" key="1">
    <citation type="submission" date="2018-11" db="EMBL/GenBank/DDBJ databases">
        <authorList>
            <consortium name="Pathogen Informatics"/>
        </authorList>
    </citation>
    <scope>NUCLEOTIDE SEQUENCE [LARGE SCALE GENOMIC DNA]</scope>
</reference>
<evidence type="ECO:0000313" key="5">
    <source>
        <dbReference type="EMBL" id="VDM70264.1"/>
    </source>
</evidence>
<name>A0A3P7IX89_STRVU</name>
<keyword evidence="6" id="KW-1185">Reference proteome</keyword>
<proteinExistence type="inferred from homology"/>
<evidence type="ECO:0000256" key="3">
    <source>
        <dbReference type="ARBA" id="ARBA00022676"/>
    </source>
</evidence>
<organism evidence="5 6">
    <name type="scientific">Strongylus vulgaris</name>
    <name type="common">Blood worm</name>
    <dbReference type="NCBI Taxonomy" id="40348"/>
    <lineage>
        <taxon>Eukaryota</taxon>
        <taxon>Metazoa</taxon>
        <taxon>Ecdysozoa</taxon>
        <taxon>Nematoda</taxon>
        <taxon>Chromadorea</taxon>
        <taxon>Rhabditida</taxon>
        <taxon>Rhabditina</taxon>
        <taxon>Rhabditomorpha</taxon>
        <taxon>Strongyloidea</taxon>
        <taxon>Strongylidae</taxon>
        <taxon>Strongylus</taxon>
    </lineage>
</organism>
<dbReference type="Proteomes" id="UP000270094">
    <property type="component" value="Unassembled WGS sequence"/>
</dbReference>
<dbReference type="GO" id="GO:0015020">
    <property type="term" value="F:glucuronosyltransferase activity"/>
    <property type="evidence" value="ECO:0007669"/>
    <property type="project" value="UniProtKB-EC"/>
</dbReference>
<dbReference type="EC" id="2.4.1.17" evidence="2"/>
<dbReference type="OrthoDB" id="5835829at2759"/>
<evidence type="ECO:0000256" key="2">
    <source>
        <dbReference type="ARBA" id="ARBA00012544"/>
    </source>
</evidence>